<dbReference type="GO" id="GO:0004151">
    <property type="term" value="F:dihydroorotase activity"/>
    <property type="evidence" value="ECO:0007669"/>
    <property type="project" value="UniProtKB-EC"/>
</dbReference>
<accession>A0ABT4PI63</accession>
<comment type="similarity">
    <text evidence="3">Belongs to the metallo-dependent hydrolases superfamily. DHOase family. Class I DHOase subfamily.</text>
</comment>
<dbReference type="InterPro" id="IPR006680">
    <property type="entry name" value="Amidohydro-rel"/>
</dbReference>
<evidence type="ECO:0000313" key="7">
    <source>
        <dbReference type="EMBL" id="MCZ8372701.1"/>
    </source>
</evidence>
<dbReference type="NCBIfam" id="TIGR00857">
    <property type="entry name" value="pyrC_multi"/>
    <property type="match status" value="1"/>
</dbReference>
<comment type="function">
    <text evidence="2">Catalyzes the reversible cyclization of carbamoyl aspartate to dihydroorotate.</text>
</comment>
<dbReference type="PANTHER" id="PTHR43668">
    <property type="entry name" value="ALLANTOINASE"/>
    <property type="match status" value="1"/>
</dbReference>
<comment type="caution">
    <text evidence="7">The sequence shown here is derived from an EMBL/GenBank/DDBJ whole genome shotgun (WGS) entry which is preliminary data.</text>
</comment>
<dbReference type="InterPro" id="IPR032466">
    <property type="entry name" value="Metal_Hydrolase"/>
</dbReference>
<dbReference type="EC" id="3.5.2.3" evidence="7"/>
<dbReference type="InterPro" id="IPR002195">
    <property type="entry name" value="Dihydroorotase_CS"/>
</dbReference>
<dbReference type="EMBL" id="JAPZVM010000005">
    <property type="protein sequence ID" value="MCZ8372701.1"/>
    <property type="molecule type" value="Genomic_DNA"/>
</dbReference>
<dbReference type="InterPro" id="IPR011059">
    <property type="entry name" value="Metal-dep_hydrolase_composite"/>
</dbReference>
<comment type="cofactor">
    <cofactor evidence="1">
        <name>Zn(2+)</name>
        <dbReference type="ChEBI" id="CHEBI:29105"/>
    </cofactor>
</comment>
<dbReference type="PROSITE" id="PS00483">
    <property type="entry name" value="DIHYDROOROTASE_2"/>
    <property type="match status" value="1"/>
</dbReference>
<dbReference type="SUPFAM" id="SSF51338">
    <property type="entry name" value="Composite domain of metallo-dependent hydrolases"/>
    <property type="match status" value="1"/>
</dbReference>
<evidence type="ECO:0000256" key="4">
    <source>
        <dbReference type="ARBA" id="ARBA00022723"/>
    </source>
</evidence>
<reference evidence="7" key="1">
    <citation type="submission" date="2022-12" db="EMBL/GenBank/DDBJ databases">
        <title>Phocaeicola acetigenes sp. nov., isolated feces from a healthy human.</title>
        <authorList>
            <person name="Do H."/>
            <person name="Ha Y.B."/>
            <person name="Kim J.-S."/>
            <person name="Suh M.K."/>
            <person name="Kim H.S."/>
            <person name="Lee J.-S."/>
        </authorList>
    </citation>
    <scope>NUCLEOTIDE SEQUENCE</scope>
    <source>
        <strain evidence="7">KGMB11183</strain>
    </source>
</reference>
<evidence type="ECO:0000256" key="1">
    <source>
        <dbReference type="ARBA" id="ARBA00001947"/>
    </source>
</evidence>
<dbReference type="CDD" id="cd01318">
    <property type="entry name" value="DHOase_IIb"/>
    <property type="match status" value="1"/>
</dbReference>
<protein>
    <submittedName>
        <fullName evidence="7">Dihydroorotase</fullName>
        <ecNumber evidence="7">3.5.2.3</ecNumber>
    </submittedName>
</protein>
<proteinExistence type="inferred from homology"/>
<sequence length="446" mass="49311">MKRTLIHHAIIVNEGKKFAGSVVIEGEQIAEVIAGDARPAQACDEEIDAKGCYLIPGVIDDHVHFRDPGLTHKADMSTETAAAAAGGVTSFMDMPNCNPQTTTLEALNAKFADAAHKCIVNYSFYFGATNNNADQLSQLDKTHVCGVKLFMGASTGNMLVDRMESLRKIFSEAGMLIATHCEDQNIIRQNTEYYKEKYGEDLDITYHPLIRSEEACYHSSALAVQLAKETNARLHILHISTARELELFEDKPIAEKRITAEACVSHLFFCDEDYKTLGARIKCNPSIKTAHDRDALRQALTTNRIDVIGTDHAPHLLREKEGGALKAVSGMPTLQFSLVSIFELVHQGVLTVEQLVQKMCHAPAELYQIAGRGYIRPGYKADLVLVNPESEWTVTPECILSKCAWSPMEGQCFHAQVEKTFVNGTVVYENGKVNTAHRGQALTFDR</sequence>
<dbReference type="Proteomes" id="UP001141933">
    <property type="component" value="Unassembled WGS sequence"/>
</dbReference>
<feature type="domain" description="Amidohydrolase-related" evidence="6">
    <location>
        <begin position="53"/>
        <end position="427"/>
    </location>
</feature>
<dbReference type="NCBIfam" id="NF006688">
    <property type="entry name" value="PRK09236.1"/>
    <property type="match status" value="1"/>
</dbReference>
<organism evidence="7 8">
    <name type="scientific">Phocaeicola acetigenes</name>
    <dbReference type="NCBI Taxonomy" id="3016083"/>
    <lineage>
        <taxon>Bacteria</taxon>
        <taxon>Pseudomonadati</taxon>
        <taxon>Bacteroidota</taxon>
        <taxon>Bacteroidia</taxon>
        <taxon>Bacteroidales</taxon>
        <taxon>Bacteroidaceae</taxon>
        <taxon>Phocaeicola</taxon>
    </lineage>
</organism>
<dbReference type="SUPFAM" id="SSF51556">
    <property type="entry name" value="Metallo-dependent hydrolases"/>
    <property type="match status" value="1"/>
</dbReference>
<dbReference type="Gene3D" id="2.30.40.10">
    <property type="entry name" value="Urease, subunit C, domain 1"/>
    <property type="match status" value="1"/>
</dbReference>
<gene>
    <name evidence="7" type="ORF">O6P32_08275</name>
</gene>
<keyword evidence="4" id="KW-0479">Metal-binding</keyword>
<dbReference type="Gene3D" id="3.20.20.140">
    <property type="entry name" value="Metal-dependent hydrolases"/>
    <property type="match status" value="1"/>
</dbReference>
<name>A0ABT4PI63_9BACT</name>
<evidence type="ECO:0000256" key="2">
    <source>
        <dbReference type="ARBA" id="ARBA00002368"/>
    </source>
</evidence>
<keyword evidence="8" id="KW-1185">Reference proteome</keyword>
<dbReference type="InterPro" id="IPR050138">
    <property type="entry name" value="DHOase/Allantoinase_Hydrolase"/>
</dbReference>
<dbReference type="PANTHER" id="PTHR43668:SF4">
    <property type="entry name" value="ALLANTOINASE"/>
    <property type="match status" value="1"/>
</dbReference>
<evidence type="ECO:0000313" key="8">
    <source>
        <dbReference type="Proteomes" id="UP001141933"/>
    </source>
</evidence>
<dbReference type="RefSeq" id="WP_269877880.1">
    <property type="nucleotide sequence ID" value="NZ_JAPZVM010000005.1"/>
</dbReference>
<evidence type="ECO:0000256" key="5">
    <source>
        <dbReference type="ARBA" id="ARBA00022801"/>
    </source>
</evidence>
<evidence type="ECO:0000259" key="6">
    <source>
        <dbReference type="Pfam" id="PF01979"/>
    </source>
</evidence>
<keyword evidence="5 7" id="KW-0378">Hydrolase</keyword>
<dbReference type="Pfam" id="PF01979">
    <property type="entry name" value="Amidohydro_1"/>
    <property type="match status" value="1"/>
</dbReference>
<evidence type="ECO:0000256" key="3">
    <source>
        <dbReference type="ARBA" id="ARBA00010286"/>
    </source>
</evidence>